<evidence type="ECO:0000256" key="8">
    <source>
        <dbReference type="SAM" id="MobiDB-lite"/>
    </source>
</evidence>
<evidence type="ECO:0000256" key="1">
    <source>
        <dbReference type="ARBA" id="ARBA00022448"/>
    </source>
</evidence>
<keyword evidence="2" id="KW-0509">mRNA transport</keyword>
<dbReference type="Pfam" id="PF04121">
    <property type="entry name" value="Nup84_Nup100"/>
    <property type="match status" value="2"/>
</dbReference>
<dbReference type="AlphaFoldDB" id="C4JTY5"/>
<comment type="function">
    <text evidence="7">Functions as a component of the nuclear pore complex (NPC).</text>
</comment>
<dbReference type="Proteomes" id="UP000002058">
    <property type="component" value="Unassembled WGS sequence"/>
</dbReference>
<dbReference type="Gene3D" id="1.20.190.50">
    <property type="match status" value="1"/>
</dbReference>
<evidence type="ECO:0000256" key="7">
    <source>
        <dbReference type="RuleBase" id="RU365072"/>
    </source>
</evidence>
<sequence length="931" mass="105807">MPSNDDEEMSEEDEEAESDDELEEEAESGEENEEAYEDEDEDHEMQFENTDEEEIEIEERIEDYYRNEGEGADGDYKATNGTNSGEEQGLKHFLPRSSGSALSNLLTADVKQTLHPLEDMAERVLKQIESFAHNLDQFRKQSPTPQDPQAFREACKLVKNYQSIAENNVHDLSTSHQVRKPYRPAHKKNEKETTIGEVEEQIARWQLEAETWDLLYQLLTIANPETQERAKHSQETALQSLHRYSSDKEIWDNFLEADHFARECVIVLQWLEKLARSTADLDTVISELEKEADRGQGLWAHGWLYTKETIKGAKRLRSWSQPLDPEDSRITPSLLGSEKQAPLITQLDPDAVIRQGLGLQPHDRFYEQATWLRCWKMLRSGQSWSEIRAWSQERLENWRALSVSGSSTTSKNGDASDDGLSRMMGCRSQEAWRAACSILASDPHTDRYEKAVYALLCGDTEPAYKVCQTWGDFLYVFYNHMILCRYRDFCKQFLRKLSLPANAKITLSIEPPNHDRILNFLNNLRKDERVAEEAKNPYRQIQSAILSKNLEHFFYHHATATANATNATKQPTLLPKLPPIVGIRDPLLIAANDEASLRIISHLYLLMNLIGMVRGDSHFTDVVAVNVVKYIELLREKERIDLIPLYASLLPKNIGHTILAKVLIDVQNERVRRGLLQRMRAFGTDVSAVLSSQWQWVLSEAGPDEQRPIDVAGHTELAPARELWKRIQFSKIPVPAEYRIIAFTIGIGDESPSSPVKSGSEGHLESAGQHQQQRPSIDPNRLVVEGLALEALIVRDLELLISTFDALESWGNLVDEFLDELEKIRVAYLPEIILLYHNSLHLAGCIIGREILAQCMTLAVAIAGSATLTESFVTSGRTQELVRTLALSSLAIMSLKDTKLKKKLPRGATLDIWKIQPIEEDAKGITLLWEK</sequence>
<dbReference type="KEGG" id="ure:UREG_05924"/>
<comment type="subcellular location">
    <subcellularLocation>
        <location evidence="7">Nucleus</location>
        <location evidence="7">Nuclear pore complex</location>
    </subcellularLocation>
    <subcellularLocation>
        <location evidence="7">Nucleus membrane</location>
    </subcellularLocation>
</comment>
<feature type="compositionally biased region" description="Acidic residues" evidence="8">
    <location>
        <begin position="1"/>
        <end position="61"/>
    </location>
</feature>
<dbReference type="GO" id="GO:0031965">
    <property type="term" value="C:nuclear membrane"/>
    <property type="evidence" value="ECO:0007669"/>
    <property type="project" value="UniProtKB-SubCell"/>
</dbReference>
<evidence type="ECO:0000256" key="5">
    <source>
        <dbReference type="ARBA" id="ARBA00023132"/>
    </source>
</evidence>
<dbReference type="Gene3D" id="1.10.3450.20">
    <property type="match status" value="1"/>
</dbReference>
<gene>
    <name evidence="9" type="ORF">UREG_05924</name>
</gene>
<dbReference type="PANTHER" id="PTHR13003">
    <property type="entry name" value="NUP107-RELATED"/>
    <property type="match status" value="1"/>
</dbReference>
<evidence type="ECO:0000256" key="6">
    <source>
        <dbReference type="ARBA" id="ARBA00023242"/>
    </source>
</evidence>
<evidence type="ECO:0000256" key="4">
    <source>
        <dbReference type="ARBA" id="ARBA00023010"/>
    </source>
</evidence>
<keyword evidence="7" id="KW-0472">Membrane</keyword>
<dbReference type="RefSeq" id="XP_002585235.1">
    <property type="nucleotide sequence ID" value="XM_002585189.1"/>
</dbReference>
<evidence type="ECO:0000256" key="2">
    <source>
        <dbReference type="ARBA" id="ARBA00022816"/>
    </source>
</evidence>
<name>C4JTY5_UNCRE</name>
<keyword evidence="3" id="KW-0653">Protein transport</keyword>
<proteinExistence type="inferred from homology"/>
<comment type="subunit">
    <text evidence="7">Part of the nuclear pore complex (NPC).</text>
</comment>
<organism evidence="9 10">
    <name type="scientific">Uncinocarpus reesii (strain UAMH 1704)</name>
    <dbReference type="NCBI Taxonomy" id="336963"/>
    <lineage>
        <taxon>Eukaryota</taxon>
        <taxon>Fungi</taxon>
        <taxon>Dikarya</taxon>
        <taxon>Ascomycota</taxon>
        <taxon>Pezizomycotina</taxon>
        <taxon>Eurotiomycetes</taxon>
        <taxon>Eurotiomycetidae</taxon>
        <taxon>Onygenales</taxon>
        <taxon>Onygenaceae</taxon>
        <taxon>Uncinocarpus</taxon>
    </lineage>
</organism>
<dbReference type="EMBL" id="CH476617">
    <property type="protein sequence ID" value="EEP81082.1"/>
    <property type="molecule type" value="Genomic_DNA"/>
</dbReference>
<dbReference type="InterPro" id="IPR007252">
    <property type="entry name" value="Nup84/Nup107"/>
</dbReference>
<keyword evidence="1 7" id="KW-0813">Transport</keyword>
<accession>C4JTY5</accession>
<protein>
    <recommendedName>
        <fullName evidence="7">Nuclear pore complex protein</fullName>
    </recommendedName>
</protein>
<dbReference type="VEuPathDB" id="FungiDB:UREG_05924"/>
<dbReference type="PANTHER" id="PTHR13003:SF2">
    <property type="entry name" value="NUCLEAR PORE COMPLEX PROTEIN NUP107"/>
    <property type="match status" value="1"/>
</dbReference>
<feature type="region of interest" description="Disordered" evidence="8">
    <location>
        <begin position="751"/>
        <end position="776"/>
    </location>
</feature>
<dbReference type="eggNOG" id="KOG1964">
    <property type="taxonomic scope" value="Eukaryota"/>
</dbReference>
<dbReference type="GO" id="GO:0006606">
    <property type="term" value="P:protein import into nucleus"/>
    <property type="evidence" value="ECO:0007669"/>
    <property type="project" value="TreeGrafter"/>
</dbReference>
<feature type="region of interest" description="Disordered" evidence="8">
    <location>
        <begin position="1"/>
        <end position="87"/>
    </location>
</feature>
<comment type="similarity">
    <text evidence="7">Belongs to the nucleoporin Nup84/Nup107 family.</text>
</comment>
<dbReference type="HOGENOM" id="CLU_005882_0_0_1"/>
<dbReference type="GO" id="GO:0000973">
    <property type="term" value="P:post-transcriptional tethering of RNA polymerase II gene DNA at nuclear periphery"/>
    <property type="evidence" value="ECO:0007669"/>
    <property type="project" value="TreeGrafter"/>
</dbReference>
<keyword evidence="4 7" id="KW-0811">Translocation</keyword>
<reference evidence="10" key="1">
    <citation type="journal article" date="2009" name="Genome Res.">
        <title>Comparative genomic analyses of the human fungal pathogens Coccidioides and their relatives.</title>
        <authorList>
            <person name="Sharpton T.J."/>
            <person name="Stajich J.E."/>
            <person name="Rounsley S.D."/>
            <person name="Gardner M.J."/>
            <person name="Wortman J.R."/>
            <person name="Jordar V.S."/>
            <person name="Maiti R."/>
            <person name="Kodira C.D."/>
            <person name="Neafsey D.E."/>
            <person name="Zeng Q."/>
            <person name="Hung C.-Y."/>
            <person name="McMahan C."/>
            <person name="Muszewska A."/>
            <person name="Grynberg M."/>
            <person name="Mandel M.A."/>
            <person name="Kellner E.M."/>
            <person name="Barker B.M."/>
            <person name="Galgiani J.N."/>
            <person name="Orbach M.J."/>
            <person name="Kirkland T.N."/>
            <person name="Cole G.T."/>
            <person name="Henn M.R."/>
            <person name="Birren B.W."/>
            <person name="Taylor J.W."/>
        </authorList>
    </citation>
    <scope>NUCLEOTIDE SEQUENCE [LARGE SCALE GENOMIC DNA]</scope>
    <source>
        <strain evidence="10">UAMH 1704</strain>
    </source>
</reference>
<dbReference type="GO" id="GO:0006406">
    <property type="term" value="P:mRNA export from nucleus"/>
    <property type="evidence" value="ECO:0007669"/>
    <property type="project" value="TreeGrafter"/>
</dbReference>
<keyword evidence="10" id="KW-1185">Reference proteome</keyword>
<dbReference type="OMA" id="RYQGFCK"/>
<keyword evidence="5 7" id="KW-0906">Nuclear pore complex</keyword>
<evidence type="ECO:0000256" key="3">
    <source>
        <dbReference type="ARBA" id="ARBA00022927"/>
    </source>
</evidence>
<keyword evidence="6 7" id="KW-0539">Nucleus</keyword>
<dbReference type="GO" id="GO:0017056">
    <property type="term" value="F:structural constituent of nuclear pore"/>
    <property type="evidence" value="ECO:0007669"/>
    <property type="project" value="UniProtKB-UniRule"/>
</dbReference>
<evidence type="ECO:0000313" key="9">
    <source>
        <dbReference type="EMBL" id="EEP81082.1"/>
    </source>
</evidence>
<evidence type="ECO:0000313" key="10">
    <source>
        <dbReference type="Proteomes" id="UP000002058"/>
    </source>
</evidence>
<dbReference type="InParanoid" id="C4JTY5"/>
<dbReference type="STRING" id="336963.C4JTY5"/>
<dbReference type="OrthoDB" id="3098at2759"/>
<dbReference type="GO" id="GO:0031080">
    <property type="term" value="C:nuclear pore outer ring"/>
    <property type="evidence" value="ECO:0007669"/>
    <property type="project" value="TreeGrafter"/>
</dbReference>
<dbReference type="GeneID" id="8444317"/>